<protein>
    <submittedName>
        <fullName evidence="2">Uncharacterized protein</fullName>
    </submittedName>
</protein>
<reference evidence="2" key="1">
    <citation type="submission" date="2014-09" db="EMBL/GenBank/DDBJ databases">
        <authorList>
            <person name="Magalhaes I.L.F."/>
            <person name="Oliveira U."/>
            <person name="Santos F.R."/>
            <person name="Vidigal T.H.D.A."/>
            <person name="Brescovit A.D."/>
            <person name="Santos A.J."/>
        </authorList>
    </citation>
    <scope>NUCLEOTIDE SEQUENCE</scope>
    <source>
        <tissue evidence="2">Shoot tissue taken approximately 20 cm above the soil surface</tissue>
    </source>
</reference>
<proteinExistence type="predicted"/>
<reference evidence="2" key="2">
    <citation type="journal article" date="2015" name="Data Brief">
        <title>Shoot transcriptome of the giant reed, Arundo donax.</title>
        <authorList>
            <person name="Barrero R.A."/>
            <person name="Guerrero F.D."/>
            <person name="Moolhuijzen P."/>
            <person name="Goolsby J.A."/>
            <person name="Tidwell J."/>
            <person name="Bellgard S.E."/>
            <person name="Bellgard M.I."/>
        </authorList>
    </citation>
    <scope>NUCLEOTIDE SEQUENCE</scope>
    <source>
        <tissue evidence="2">Shoot tissue taken approximately 20 cm above the soil surface</tissue>
    </source>
</reference>
<dbReference type="EMBL" id="GBRH01198056">
    <property type="protein sequence ID" value="JAD99839.1"/>
    <property type="molecule type" value="Transcribed_RNA"/>
</dbReference>
<organism evidence="2">
    <name type="scientific">Arundo donax</name>
    <name type="common">Giant reed</name>
    <name type="synonym">Donax arundinaceus</name>
    <dbReference type="NCBI Taxonomy" id="35708"/>
    <lineage>
        <taxon>Eukaryota</taxon>
        <taxon>Viridiplantae</taxon>
        <taxon>Streptophyta</taxon>
        <taxon>Embryophyta</taxon>
        <taxon>Tracheophyta</taxon>
        <taxon>Spermatophyta</taxon>
        <taxon>Magnoliopsida</taxon>
        <taxon>Liliopsida</taxon>
        <taxon>Poales</taxon>
        <taxon>Poaceae</taxon>
        <taxon>PACMAD clade</taxon>
        <taxon>Arundinoideae</taxon>
        <taxon>Arundineae</taxon>
        <taxon>Arundo</taxon>
    </lineage>
</organism>
<evidence type="ECO:0000256" key="1">
    <source>
        <dbReference type="SAM" id="MobiDB-lite"/>
    </source>
</evidence>
<evidence type="ECO:0000313" key="2">
    <source>
        <dbReference type="EMBL" id="JAD99839.1"/>
    </source>
</evidence>
<dbReference type="AlphaFoldDB" id="A0A0A9EGD9"/>
<accession>A0A0A9EGD9</accession>
<feature type="region of interest" description="Disordered" evidence="1">
    <location>
        <begin position="1"/>
        <end position="54"/>
    </location>
</feature>
<feature type="compositionally biased region" description="Pro residues" evidence="1">
    <location>
        <begin position="24"/>
        <end position="36"/>
    </location>
</feature>
<name>A0A0A9EGD9_ARUDO</name>
<sequence length="82" mass="8586">MALLLPVSTMESPNTRMAGTRGLPRPPTAAPLPAPPTCHDETPSTSSSKRKALPCSMSCAATTTGYLPSLDSIRATMMGRLQ</sequence>